<feature type="region of interest" description="Disordered" evidence="1">
    <location>
        <begin position="77"/>
        <end position="101"/>
    </location>
</feature>
<evidence type="ECO:0000313" key="3">
    <source>
        <dbReference type="EMBL" id="VVN98198.1"/>
    </source>
</evidence>
<proteinExistence type="predicted"/>
<protein>
    <recommendedName>
        <fullName evidence="2">DUF7673 domain-containing protein</fullName>
    </recommendedName>
</protein>
<dbReference type="AlphaFoldDB" id="A0A5E7C0X5"/>
<dbReference type="InterPro" id="IPR056090">
    <property type="entry name" value="DUF7673"/>
</dbReference>
<sequence>MIDTLNANTRQALEGSLAVAQGDTKQSRRCANFLLAWWNAAENGGFDLSELCGGWVASWPVPAPWCSPGWRSTASTLTPWSMGGSSKRRPKLGGRRHERPGTPRAWYLALGFEIPTEFETFIAQSE</sequence>
<reference evidence="3 4" key="1">
    <citation type="submission" date="2019-09" db="EMBL/GenBank/DDBJ databases">
        <authorList>
            <person name="Chandra G."/>
            <person name="Truman W A."/>
        </authorList>
    </citation>
    <scope>NUCLEOTIDE SEQUENCE [LARGE SCALE GENOMIC DNA]</scope>
    <source>
        <strain evidence="3">PS723</strain>
    </source>
</reference>
<evidence type="ECO:0000256" key="1">
    <source>
        <dbReference type="SAM" id="MobiDB-lite"/>
    </source>
</evidence>
<feature type="compositionally biased region" description="Basic residues" evidence="1">
    <location>
        <begin position="86"/>
        <end position="98"/>
    </location>
</feature>
<gene>
    <name evidence="3" type="ORF">PS723_02425</name>
</gene>
<evidence type="ECO:0000313" key="4">
    <source>
        <dbReference type="Proteomes" id="UP000379480"/>
    </source>
</evidence>
<organism evidence="3 4">
    <name type="scientific">Pseudomonas fluorescens</name>
    <dbReference type="NCBI Taxonomy" id="294"/>
    <lineage>
        <taxon>Bacteria</taxon>
        <taxon>Pseudomonadati</taxon>
        <taxon>Pseudomonadota</taxon>
        <taxon>Gammaproteobacteria</taxon>
        <taxon>Pseudomonadales</taxon>
        <taxon>Pseudomonadaceae</taxon>
        <taxon>Pseudomonas</taxon>
    </lineage>
</organism>
<feature type="domain" description="DUF7673" evidence="2">
    <location>
        <begin position="10"/>
        <end position="53"/>
    </location>
</feature>
<accession>A0A5E7C0X5</accession>
<dbReference type="Pfam" id="PF24720">
    <property type="entry name" value="DUF7673"/>
    <property type="match status" value="1"/>
</dbReference>
<dbReference type="EMBL" id="CABVHY010000010">
    <property type="protein sequence ID" value="VVN98198.1"/>
    <property type="molecule type" value="Genomic_DNA"/>
</dbReference>
<name>A0A5E7C0X5_PSEFL</name>
<dbReference type="Proteomes" id="UP000379480">
    <property type="component" value="Unassembled WGS sequence"/>
</dbReference>
<evidence type="ECO:0000259" key="2">
    <source>
        <dbReference type="Pfam" id="PF24720"/>
    </source>
</evidence>